<evidence type="ECO:0000259" key="1">
    <source>
        <dbReference type="Pfam" id="PF14111"/>
    </source>
</evidence>
<dbReference type="AlphaFoldDB" id="A0ABD2XST6"/>
<comment type="caution">
    <text evidence="2">The sequence shown here is derived from an EMBL/GenBank/DDBJ whole genome shotgun (WGS) entry which is preliminary data.</text>
</comment>
<feature type="domain" description="DUF4283" evidence="1">
    <location>
        <begin position="2"/>
        <end position="57"/>
    </location>
</feature>
<organism evidence="2 3">
    <name type="scientific">Cinchona calisaya</name>
    <dbReference type="NCBI Taxonomy" id="153742"/>
    <lineage>
        <taxon>Eukaryota</taxon>
        <taxon>Viridiplantae</taxon>
        <taxon>Streptophyta</taxon>
        <taxon>Embryophyta</taxon>
        <taxon>Tracheophyta</taxon>
        <taxon>Spermatophyta</taxon>
        <taxon>Magnoliopsida</taxon>
        <taxon>eudicotyledons</taxon>
        <taxon>Gunneridae</taxon>
        <taxon>Pentapetalae</taxon>
        <taxon>asterids</taxon>
        <taxon>lamiids</taxon>
        <taxon>Gentianales</taxon>
        <taxon>Rubiaceae</taxon>
        <taxon>Cinchonoideae</taxon>
        <taxon>Cinchoneae</taxon>
        <taxon>Cinchona</taxon>
    </lineage>
</organism>
<keyword evidence="3" id="KW-1185">Reference proteome</keyword>
<name>A0ABD2XST6_9GENT</name>
<evidence type="ECO:0000313" key="2">
    <source>
        <dbReference type="EMBL" id="KAL3498284.1"/>
    </source>
</evidence>
<proteinExistence type="predicted"/>
<gene>
    <name evidence="2" type="ORF">ACH5RR_041016</name>
</gene>
<sequence>MRAMTSTLANAWNLQRAISFKVLGDNLALFQFNNDTDRKRVIQGASWVFDNKLVVLSEFAGDIQSLKTNAIYFFSFEELPNFYYYCSLLSHVERDSSTRANLDHLPSSFGFQYGAWFRVSNNSMEDDFCVDAKGDEMEVDCGKGRDKYNAYFQKIKSHLDKDKVSFQNFDKRSAKLNVNLDTNSSLIIRA</sequence>
<dbReference type="Proteomes" id="UP001630127">
    <property type="component" value="Unassembled WGS sequence"/>
</dbReference>
<protein>
    <recommendedName>
        <fullName evidence="1">DUF4283 domain-containing protein</fullName>
    </recommendedName>
</protein>
<dbReference type="Pfam" id="PF14111">
    <property type="entry name" value="DUF4283"/>
    <property type="match status" value="1"/>
</dbReference>
<dbReference type="EMBL" id="JBJUIK010000017">
    <property type="protein sequence ID" value="KAL3498284.1"/>
    <property type="molecule type" value="Genomic_DNA"/>
</dbReference>
<evidence type="ECO:0000313" key="3">
    <source>
        <dbReference type="Proteomes" id="UP001630127"/>
    </source>
</evidence>
<reference evidence="2 3" key="1">
    <citation type="submission" date="2024-11" db="EMBL/GenBank/DDBJ databases">
        <title>A near-complete genome assembly of Cinchona calisaya.</title>
        <authorList>
            <person name="Lian D.C."/>
            <person name="Zhao X.W."/>
            <person name="Wei L."/>
        </authorList>
    </citation>
    <scope>NUCLEOTIDE SEQUENCE [LARGE SCALE GENOMIC DNA]</scope>
    <source>
        <tissue evidence="2">Nenye</tissue>
    </source>
</reference>
<dbReference type="InterPro" id="IPR025558">
    <property type="entry name" value="DUF4283"/>
</dbReference>
<accession>A0ABD2XST6</accession>